<proteinExistence type="predicted"/>
<protein>
    <submittedName>
        <fullName evidence="1">Uncharacterized protein</fullName>
    </submittedName>
</protein>
<dbReference type="EMBL" id="BK059092">
    <property type="protein sequence ID" value="DAE29060.1"/>
    <property type="molecule type" value="Genomic_DNA"/>
</dbReference>
<name>A0A8S5RDL9_9VIRU</name>
<accession>A0A8S5RDL9</accession>
<sequence>MVLYTFIQYNRNLTRDQIINIWNNMRMSKKGLYNPLAIRHKDRVLLDGGVIPATLKELSDWFDKEGITEADMDGTGEFRTILIEPYYTGYKVATTTSTASATYINKLYNPD</sequence>
<organism evidence="1">
    <name type="scientific">virus sp. ctPYc18</name>
    <dbReference type="NCBI Taxonomy" id="2828251"/>
    <lineage>
        <taxon>Viruses</taxon>
    </lineage>
</organism>
<reference evidence="1" key="1">
    <citation type="journal article" date="2021" name="Proc. Natl. Acad. Sci. U.S.A.">
        <title>A Catalog of Tens of Thousands of Viruses from Human Metagenomes Reveals Hidden Associations with Chronic Diseases.</title>
        <authorList>
            <person name="Tisza M.J."/>
            <person name="Buck C.B."/>
        </authorList>
    </citation>
    <scope>NUCLEOTIDE SEQUENCE</scope>
    <source>
        <strain evidence="1">CtPYc18</strain>
    </source>
</reference>
<evidence type="ECO:0000313" key="1">
    <source>
        <dbReference type="EMBL" id="DAE29060.1"/>
    </source>
</evidence>